<evidence type="ECO:0008006" key="3">
    <source>
        <dbReference type="Google" id="ProtNLM"/>
    </source>
</evidence>
<dbReference type="AlphaFoldDB" id="A0AB34KQF3"/>
<comment type="caution">
    <text evidence="1">The sequence shown here is derived from an EMBL/GenBank/DDBJ whole genome shotgun (WGS) entry which is preliminary data.</text>
</comment>
<evidence type="ECO:0000313" key="2">
    <source>
        <dbReference type="Proteomes" id="UP000803884"/>
    </source>
</evidence>
<evidence type="ECO:0000313" key="1">
    <source>
        <dbReference type="EMBL" id="KAL1585891.1"/>
    </source>
</evidence>
<dbReference type="SMART" id="SM00248">
    <property type="entry name" value="ANK"/>
    <property type="match status" value="4"/>
</dbReference>
<protein>
    <recommendedName>
        <fullName evidence="3">Ankyrin repeat protein</fullName>
    </recommendedName>
</protein>
<dbReference type="PANTHER" id="PTHR46224">
    <property type="entry name" value="ANKYRIN REPEAT FAMILY PROTEIN"/>
    <property type="match status" value="1"/>
</dbReference>
<dbReference type="InterPro" id="IPR002110">
    <property type="entry name" value="Ankyrin_rpt"/>
</dbReference>
<dbReference type="SUPFAM" id="SSF48403">
    <property type="entry name" value="Ankyrin repeat"/>
    <property type="match status" value="1"/>
</dbReference>
<dbReference type="InterPro" id="IPR051616">
    <property type="entry name" value="Cul2-RING_E3_ligase_SR"/>
</dbReference>
<name>A0AB34KQF3_9PEZI</name>
<dbReference type="Proteomes" id="UP000803884">
    <property type="component" value="Unassembled WGS sequence"/>
</dbReference>
<sequence>MADEWQEESKSYAIHLQELQSACKAKDTLRISSLLREDFIKATDASACLPMAWPHVEAMRLLLEHGADPNVCATVWYMKKSIGVVKLLVEFGHDIRTTGHLILQDFAHDREALDWLLDHGVDASRTDHKRVDTGRPPGGAHDYSLKVLNNIAARGDIELFDHIVKRGADPHRSLALHCASKCPDPEKAMAMIDHLLEVHNMDIEADNEKLRDFFHAAGDSGTPLKCAVYYQNLPAVRKLLERGANPEKAVYTTIDSAISAPWVPALEPLLDAGASADDALEHAVDHLNFEAARICVAKGADATMVLGKQHSRIAKIQAGTFDYERDAEPGAQGYWSEDDEETAGERRDMRALLKSASLDKPTENC</sequence>
<accession>A0AB34KQF3</accession>
<dbReference type="RefSeq" id="XP_069228997.1">
    <property type="nucleotide sequence ID" value="XM_069373726.1"/>
</dbReference>
<dbReference type="InterPro" id="IPR036770">
    <property type="entry name" value="Ankyrin_rpt-contain_sf"/>
</dbReference>
<proteinExistence type="predicted"/>
<organism evidence="1 2">
    <name type="scientific">Cladosporium halotolerans</name>
    <dbReference type="NCBI Taxonomy" id="1052096"/>
    <lineage>
        <taxon>Eukaryota</taxon>
        <taxon>Fungi</taxon>
        <taxon>Dikarya</taxon>
        <taxon>Ascomycota</taxon>
        <taxon>Pezizomycotina</taxon>
        <taxon>Dothideomycetes</taxon>
        <taxon>Dothideomycetidae</taxon>
        <taxon>Cladosporiales</taxon>
        <taxon>Cladosporiaceae</taxon>
        <taxon>Cladosporium</taxon>
    </lineage>
</organism>
<keyword evidence="2" id="KW-1185">Reference proteome</keyword>
<gene>
    <name evidence="1" type="ORF">WHR41_05121</name>
</gene>
<reference evidence="1 2" key="1">
    <citation type="journal article" date="2020" name="Microbiol. Resour. Announc.">
        <title>Draft Genome Sequence of a Cladosporium Species Isolated from the Mesophotic Ascidian Didemnum maculosum.</title>
        <authorList>
            <person name="Gioti A."/>
            <person name="Siaperas R."/>
            <person name="Nikolaivits E."/>
            <person name="Le Goff G."/>
            <person name="Ouazzani J."/>
            <person name="Kotoulas G."/>
            <person name="Topakas E."/>
        </authorList>
    </citation>
    <scope>NUCLEOTIDE SEQUENCE [LARGE SCALE GENOMIC DNA]</scope>
    <source>
        <strain evidence="1 2">TM138-S3</strain>
    </source>
</reference>
<dbReference type="Gene3D" id="1.25.40.20">
    <property type="entry name" value="Ankyrin repeat-containing domain"/>
    <property type="match status" value="2"/>
</dbReference>
<dbReference type="PANTHER" id="PTHR46224:SF64">
    <property type="entry name" value="IQ MOTIF AND ANKYRIN REPEAT DOMAIN-CONTAINING PROTEIN 1"/>
    <property type="match status" value="1"/>
</dbReference>
<dbReference type="EMBL" id="JAAQHG020000017">
    <property type="protein sequence ID" value="KAL1585891.1"/>
    <property type="molecule type" value="Genomic_DNA"/>
</dbReference>
<dbReference type="GeneID" id="96006564"/>